<keyword evidence="5" id="KW-0413">Isomerase</keyword>
<dbReference type="Pfam" id="PF00408">
    <property type="entry name" value="PGM_PMM_IV"/>
    <property type="match status" value="1"/>
</dbReference>
<organism evidence="8 9">
    <name type="scientific">Candidatus Kerfeldbacteria bacterium CG08_land_8_20_14_0_20_42_7</name>
    <dbReference type="NCBI Taxonomy" id="2014245"/>
    <lineage>
        <taxon>Bacteria</taxon>
        <taxon>Candidatus Kerfeldiibacteriota</taxon>
    </lineage>
</organism>
<dbReference type="InterPro" id="IPR036900">
    <property type="entry name" value="A-D-PHexomutase_C_sf"/>
</dbReference>
<dbReference type="GO" id="GO:0005975">
    <property type="term" value="P:carbohydrate metabolic process"/>
    <property type="evidence" value="ECO:0007669"/>
    <property type="project" value="InterPro"/>
</dbReference>
<name>A0A2H0YTI7_9BACT</name>
<dbReference type="InterPro" id="IPR016055">
    <property type="entry name" value="A-D-PHexomutase_a/b/a-I/II/III"/>
</dbReference>
<dbReference type="Pfam" id="PF02880">
    <property type="entry name" value="PGM_PMM_III"/>
    <property type="match status" value="1"/>
</dbReference>
<sequence>ASIMLRGHKGEHVVIEPRMVFATRKASEDAGGSWIINKVGHTFIKERMRKENAIFAGENSAHLYFRDNFYCDNGMIPFLLIAQELSVTGKKMSELVKEWTDAVKVSGEINFTVKDTKEVIEKIALGFSDGKQDRTDGLSVEYATARFNVRGSNTEPLLRLNVESYNQTDMETLRDRVIAAIKSSQA</sequence>
<dbReference type="GO" id="GO:0016868">
    <property type="term" value="F:intramolecular phosphotransferase activity"/>
    <property type="evidence" value="ECO:0007669"/>
    <property type="project" value="InterPro"/>
</dbReference>
<evidence type="ECO:0000313" key="9">
    <source>
        <dbReference type="Proteomes" id="UP000228711"/>
    </source>
</evidence>
<evidence type="ECO:0000256" key="3">
    <source>
        <dbReference type="ARBA" id="ARBA00022723"/>
    </source>
</evidence>
<reference evidence="9" key="1">
    <citation type="submission" date="2017-09" db="EMBL/GenBank/DDBJ databases">
        <title>Depth-based differentiation of microbial function through sediment-hosted aquifers and enrichment of novel symbionts in the deep terrestrial subsurface.</title>
        <authorList>
            <person name="Probst A.J."/>
            <person name="Ladd B."/>
            <person name="Jarett J.K."/>
            <person name="Geller-Mcgrath D.E."/>
            <person name="Sieber C.M.K."/>
            <person name="Emerson J.B."/>
            <person name="Anantharaman K."/>
            <person name="Thomas B.C."/>
            <person name="Malmstrom R."/>
            <person name="Stieglmeier M."/>
            <person name="Klingl A."/>
            <person name="Woyke T."/>
            <person name="Ryan C.M."/>
            <person name="Banfield J.F."/>
        </authorList>
    </citation>
    <scope>NUCLEOTIDE SEQUENCE [LARGE SCALE GENOMIC DNA]</scope>
</reference>
<comment type="cofactor">
    <cofactor evidence="1">
        <name>Mg(2+)</name>
        <dbReference type="ChEBI" id="CHEBI:18420"/>
    </cofactor>
</comment>
<protein>
    <submittedName>
        <fullName evidence="8">Phosphomannomutase</fullName>
    </submittedName>
</protein>
<dbReference type="InterPro" id="IPR005846">
    <property type="entry name" value="A-D-PHexomutase_a/b/a-III"/>
</dbReference>
<evidence type="ECO:0000313" key="8">
    <source>
        <dbReference type="EMBL" id="PIS41746.1"/>
    </source>
</evidence>
<feature type="non-terminal residue" evidence="8">
    <location>
        <position position="1"/>
    </location>
</feature>
<dbReference type="SUPFAM" id="SSF53738">
    <property type="entry name" value="Phosphoglucomutase, first 3 domains"/>
    <property type="match status" value="1"/>
</dbReference>
<proteinExistence type="predicted"/>
<comment type="caution">
    <text evidence="8">The sequence shown here is derived from an EMBL/GenBank/DDBJ whole genome shotgun (WGS) entry which is preliminary data.</text>
</comment>
<accession>A0A2H0YTI7</accession>
<evidence type="ECO:0000259" key="6">
    <source>
        <dbReference type="Pfam" id="PF00408"/>
    </source>
</evidence>
<keyword evidence="2" id="KW-0597">Phosphoprotein</keyword>
<feature type="domain" description="Alpha-D-phosphohexomutase C-terminal" evidence="6">
    <location>
        <begin position="108"/>
        <end position="179"/>
    </location>
</feature>
<feature type="domain" description="Alpha-D-phosphohexomutase alpha/beta/alpha" evidence="7">
    <location>
        <begin position="9"/>
        <end position="99"/>
    </location>
</feature>
<dbReference type="InterPro" id="IPR005843">
    <property type="entry name" value="A-D-PHexomutase_C"/>
</dbReference>
<dbReference type="Gene3D" id="3.30.310.50">
    <property type="entry name" value="Alpha-D-phosphohexomutase, C-terminal domain"/>
    <property type="match status" value="1"/>
</dbReference>
<dbReference type="SUPFAM" id="SSF55957">
    <property type="entry name" value="Phosphoglucomutase, C-terminal domain"/>
    <property type="match status" value="1"/>
</dbReference>
<evidence type="ECO:0000256" key="4">
    <source>
        <dbReference type="ARBA" id="ARBA00022842"/>
    </source>
</evidence>
<evidence type="ECO:0000256" key="5">
    <source>
        <dbReference type="ARBA" id="ARBA00023235"/>
    </source>
</evidence>
<dbReference type="EMBL" id="PEXV01000054">
    <property type="protein sequence ID" value="PIS41746.1"/>
    <property type="molecule type" value="Genomic_DNA"/>
</dbReference>
<gene>
    <name evidence="8" type="ORF">COT25_01410</name>
</gene>
<dbReference type="GO" id="GO:0046872">
    <property type="term" value="F:metal ion binding"/>
    <property type="evidence" value="ECO:0007669"/>
    <property type="project" value="UniProtKB-KW"/>
</dbReference>
<evidence type="ECO:0000259" key="7">
    <source>
        <dbReference type="Pfam" id="PF02880"/>
    </source>
</evidence>
<dbReference type="PANTHER" id="PTHR43771">
    <property type="entry name" value="PHOSPHOMANNOMUTASE"/>
    <property type="match status" value="1"/>
</dbReference>
<dbReference type="Gene3D" id="3.40.120.10">
    <property type="entry name" value="Alpha-D-Glucose-1,6-Bisphosphate, subunit A, domain 3"/>
    <property type="match status" value="1"/>
</dbReference>
<evidence type="ECO:0000256" key="1">
    <source>
        <dbReference type="ARBA" id="ARBA00001946"/>
    </source>
</evidence>
<keyword evidence="4" id="KW-0460">Magnesium</keyword>
<keyword evidence="3" id="KW-0479">Metal-binding</keyword>
<dbReference type="PANTHER" id="PTHR43771:SF1">
    <property type="entry name" value="PHOSPHOMANNOMUTASE"/>
    <property type="match status" value="1"/>
</dbReference>
<dbReference type="AlphaFoldDB" id="A0A2H0YTI7"/>
<dbReference type="Proteomes" id="UP000228711">
    <property type="component" value="Unassembled WGS sequence"/>
</dbReference>
<evidence type="ECO:0000256" key="2">
    <source>
        <dbReference type="ARBA" id="ARBA00022553"/>
    </source>
</evidence>